<dbReference type="AlphaFoldDB" id="A0A2J7ZMP4"/>
<dbReference type="OrthoDB" id="546213at2759"/>
<name>A0A2J7ZMP4_9CHLO</name>
<reference evidence="2 3" key="1">
    <citation type="journal article" date="2017" name="Mol. Biol. Evol.">
        <title>The 4-celled Tetrabaena socialis nuclear genome reveals the essential components for genetic control of cell number at the origin of multicellularity in the volvocine lineage.</title>
        <authorList>
            <person name="Featherston J."/>
            <person name="Arakaki Y."/>
            <person name="Hanschen E.R."/>
            <person name="Ferris P.J."/>
            <person name="Michod R.E."/>
            <person name="Olson B.J.S.C."/>
            <person name="Nozaki H."/>
            <person name="Durand P.M."/>
        </authorList>
    </citation>
    <scope>NUCLEOTIDE SEQUENCE [LARGE SCALE GENOMIC DNA]</scope>
    <source>
        <strain evidence="2 3">NIES-571</strain>
    </source>
</reference>
<organism evidence="2 3">
    <name type="scientific">Tetrabaena socialis</name>
    <dbReference type="NCBI Taxonomy" id="47790"/>
    <lineage>
        <taxon>Eukaryota</taxon>
        <taxon>Viridiplantae</taxon>
        <taxon>Chlorophyta</taxon>
        <taxon>core chlorophytes</taxon>
        <taxon>Chlorophyceae</taxon>
        <taxon>CS clade</taxon>
        <taxon>Chlamydomonadales</taxon>
        <taxon>Tetrabaenaceae</taxon>
        <taxon>Tetrabaena</taxon>
    </lineage>
</organism>
<accession>A0A2J7ZMP4</accession>
<keyword evidence="3" id="KW-1185">Reference proteome</keyword>
<comment type="caution">
    <text evidence="2">The sequence shown here is derived from an EMBL/GenBank/DDBJ whole genome shotgun (WGS) entry which is preliminary data.</text>
</comment>
<feature type="region of interest" description="Disordered" evidence="1">
    <location>
        <begin position="130"/>
        <end position="166"/>
    </location>
</feature>
<evidence type="ECO:0000313" key="3">
    <source>
        <dbReference type="Proteomes" id="UP000236333"/>
    </source>
</evidence>
<dbReference type="EMBL" id="PGGS01000864">
    <property type="protein sequence ID" value="PNH01542.1"/>
    <property type="molecule type" value="Genomic_DNA"/>
</dbReference>
<feature type="region of interest" description="Disordered" evidence="1">
    <location>
        <begin position="303"/>
        <end position="328"/>
    </location>
</feature>
<protein>
    <submittedName>
        <fullName evidence="2">Uncharacterized protein</fullName>
    </submittedName>
</protein>
<gene>
    <name evidence="2" type="ORF">TSOC_012566</name>
</gene>
<evidence type="ECO:0000313" key="2">
    <source>
        <dbReference type="EMBL" id="PNH01542.1"/>
    </source>
</evidence>
<evidence type="ECO:0000256" key="1">
    <source>
        <dbReference type="SAM" id="MobiDB-lite"/>
    </source>
</evidence>
<proteinExistence type="predicted"/>
<sequence length="328" mass="34970">MSQLQEAVASAIAAVLANASGAGPALARTLPPLRPAGEDAAAPAAATGLSSGHMLQDPSADGAVQLAVAAVLSNAQRHAPALGAASAGSVAAKRSRTQLCLQPAARTAGPPAQPPHDQPLRVVRAAGDTLPTAAEEPIAGRRGRGRREQGQDGEEPGLSARPSDIGVVSRSREKWRLEEIQVLLQHLEGLSPNVRNLSSREAMHKLVKTAKVKPYTYNWRAWLRRAFMTFPDLTGTLDDAAAFIEADPSIAPLLDRRPEPDRLDVPRWKRSMTKMRFLYPKFEATGERRGFHYLAEDLAVRKSKAPKHGDAGPATSGQGVVRRGQKSG</sequence>
<dbReference type="Proteomes" id="UP000236333">
    <property type="component" value="Unassembled WGS sequence"/>
</dbReference>